<evidence type="ECO:0000256" key="1">
    <source>
        <dbReference type="SAM" id="Phobius"/>
    </source>
</evidence>
<name>A0ABU6R8Z2_9FABA</name>
<reference evidence="2 3" key="1">
    <citation type="journal article" date="2023" name="Plants (Basel)">
        <title>Bridging the Gap: Combining Genomics and Transcriptomics Approaches to Understand Stylosanthes scabra, an Orphan Legume from the Brazilian Caatinga.</title>
        <authorList>
            <person name="Ferreira-Neto J.R.C."/>
            <person name="da Silva M.D."/>
            <person name="Binneck E."/>
            <person name="de Melo N.F."/>
            <person name="da Silva R.H."/>
            <person name="de Melo A.L.T.M."/>
            <person name="Pandolfi V."/>
            <person name="Bustamante F.O."/>
            <person name="Brasileiro-Vidal A.C."/>
            <person name="Benko-Iseppon A.M."/>
        </authorList>
    </citation>
    <scope>NUCLEOTIDE SEQUENCE [LARGE SCALE GENOMIC DNA]</scope>
    <source>
        <tissue evidence="2">Leaves</tissue>
    </source>
</reference>
<feature type="non-terminal residue" evidence="2">
    <location>
        <position position="289"/>
    </location>
</feature>
<dbReference type="EMBL" id="JASCZI010030275">
    <property type="protein sequence ID" value="MED6120441.1"/>
    <property type="molecule type" value="Genomic_DNA"/>
</dbReference>
<evidence type="ECO:0000313" key="2">
    <source>
        <dbReference type="EMBL" id="MED6120441.1"/>
    </source>
</evidence>
<keyword evidence="3" id="KW-1185">Reference proteome</keyword>
<evidence type="ECO:0000313" key="3">
    <source>
        <dbReference type="Proteomes" id="UP001341840"/>
    </source>
</evidence>
<gene>
    <name evidence="2" type="ORF">PIB30_020793</name>
</gene>
<comment type="caution">
    <text evidence="2">The sequence shown here is derived from an EMBL/GenBank/DDBJ whole genome shotgun (WGS) entry which is preliminary data.</text>
</comment>
<protein>
    <submittedName>
        <fullName evidence="2">Uncharacterized protein</fullName>
    </submittedName>
</protein>
<organism evidence="2 3">
    <name type="scientific">Stylosanthes scabra</name>
    <dbReference type="NCBI Taxonomy" id="79078"/>
    <lineage>
        <taxon>Eukaryota</taxon>
        <taxon>Viridiplantae</taxon>
        <taxon>Streptophyta</taxon>
        <taxon>Embryophyta</taxon>
        <taxon>Tracheophyta</taxon>
        <taxon>Spermatophyta</taxon>
        <taxon>Magnoliopsida</taxon>
        <taxon>eudicotyledons</taxon>
        <taxon>Gunneridae</taxon>
        <taxon>Pentapetalae</taxon>
        <taxon>rosids</taxon>
        <taxon>fabids</taxon>
        <taxon>Fabales</taxon>
        <taxon>Fabaceae</taxon>
        <taxon>Papilionoideae</taxon>
        <taxon>50 kb inversion clade</taxon>
        <taxon>dalbergioids sensu lato</taxon>
        <taxon>Dalbergieae</taxon>
        <taxon>Pterocarpus clade</taxon>
        <taxon>Stylosanthes</taxon>
    </lineage>
</organism>
<dbReference type="Proteomes" id="UP001341840">
    <property type="component" value="Unassembled WGS sequence"/>
</dbReference>
<feature type="transmembrane region" description="Helical" evidence="1">
    <location>
        <begin position="267"/>
        <end position="285"/>
    </location>
</feature>
<keyword evidence="1" id="KW-0472">Membrane</keyword>
<keyword evidence="1" id="KW-0812">Transmembrane</keyword>
<keyword evidence="1" id="KW-1133">Transmembrane helix</keyword>
<proteinExistence type="predicted"/>
<accession>A0ABU6R8Z2</accession>
<sequence>MSERQHKLLALVVYNDKIKHLLEPDNLPWHCRITFHRLNINHDSRLEGLFKMSDLVYLSLQALCFGEIEDVSSLEEKLGSSLDEVKLKEKDDLFMTKLSLLLKGTVAVPPDKFVVGSDGVKIPHKLIPLSLLLKGTVVAPPGETLQDERINGGAFVVGSDGVQIPHKLIPNAEMCLYGGAQYHRAMAEFRFVVGGIKCPPITREEIVNACGVEDIQDGTNYSRTACVIAVAKAGDTFEPSLHQAVDAFSKGNYARADRLMEQAVQFVFYYIVSGYLKAIVFHFHMPLKL</sequence>